<feature type="transmembrane region" description="Helical" evidence="9">
    <location>
        <begin position="54"/>
        <end position="75"/>
    </location>
</feature>
<protein>
    <submittedName>
        <fullName evidence="10">Cytochrome P450, E-class, group I</fullName>
    </submittedName>
</protein>
<dbReference type="Pfam" id="PF00067">
    <property type="entry name" value="p450"/>
    <property type="match status" value="1"/>
</dbReference>
<dbReference type="Gene3D" id="1.10.630.10">
    <property type="entry name" value="Cytochrome P450"/>
    <property type="match status" value="1"/>
</dbReference>
<keyword evidence="3 8" id="KW-0349">Heme</keyword>
<dbReference type="InterPro" id="IPR036396">
    <property type="entry name" value="Cyt_P450_sf"/>
</dbReference>
<reference evidence="11" key="1">
    <citation type="submission" date="2016-06" db="EMBL/GenBank/DDBJ databases">
        <title>Parallel loss of symbiosis genes in relatives of nitrogen-fixing non-legume Parasponia.</title>
        <authorList>
            <person name="Van Velzen R."/>
            <person name="Holmer R."/>
            <person name="Bu F."/>
            <person name="Rutten L."/>
            <person name="Van Zeijl A."/>
            <person name="Liu W."/>
            <person name="Santuari L."/>
            <person name="Cao Q."/>
            <person name="Sharma T."/>
            <person name="Shen D."/>
            <person name="Roswanjaya Y."/>
            <person name="Wardhani T."/>
            <person name="Kalhor M.S."/>
            <person name="Jansen J."/>
            <person name="Van den Hoogen J."/>
            <person name="Gungor B."/>
            <person name="Hartog M."/>
            <person name="Hontelez J."/>
            <person name="Verver J."/>
            <person name="Yang W.-C."/>
            <person name="Schijlen E."/>
            <person name="Repin R."/>
            <person name="Schilthuizen M."/>
            <person name="Schranz E."/>
            <person name="Heidstra R."/>
            <person name="Miyata K."/>
            <person name="Fedorova E."/>
            <person name="Kohlen W."/>
            <person name="Bisseling T."/>
            <person name="Smit S."/>
            <person name="Geurts R."/>
        </authorList>
    </citation>
    <scope>NUCLEOTIDE SEQUENCE [LARGE SCALE GENOMIC DNA]</scope>
    <source>
        <strain evidence="11">cv. WU1-14</strain>
    </source>
</reference>
<evidence type="ECO:0000256" key="9">
    <source>
        <dbReference type="SAM" id="Phobius"/>
    </source>
</evidence>
<dbReference type="GO" id="GO:0016705">
    <property type="term" value="F:oxidoreductase activity, acting on paired donors, with incorporation or reduction of molecular oxygen"/>
    <property type="evidence" value="ECO:0007669"/>
    <property type="project" value="InterPro"/>
</dbReference>
<feature type="binding site" description="axial binding residue" evidence="8">
    <location>
        <position position="522"/>
    </location>
    <ligand>
        <name>heme</name>
        <dbReference type="ChEBI" id="CHEBI:30413"/>
    </ligand>
    <ligandPart>
        <name>Fe</name>
        <dbReference type="ChEBI" id="CHEBI:18248"/>
    </ligandPart>
</feature>
<dbReference type="EMBL" id="JXTB01000184">
    <property type="protein sequence ID" value="PON55397.1"/>
    <property type="molecule type" value="Genomic_DNA"/>
</dbReference>
<comment type="similarity">
    <text evidence="2">Belongs to the cytochrome P450 family.</text>
</comment>
<gene>
    <name evidence="10" type="ORF">PanWU01x14_188910</name>
</gene>
<dbReference type="GO" id="GO:0020037">
    <property type="term" value="F:heme binding"/>
    <property type="evidence" value="ECO:0007669"/>
    <property type="project" value="InterPro"/>
</dbReference>
<keyword evidence="9" id="KW-1133">Transmembrane helix</keyword>
<evidence type="ECO:0000256" key="4">
    <source>
        <dbReference type="ARBA" id="ARBA00022723"/>
    </source>
</evidence>
<dbReference type="GO" id="GO:0004497">
    <property type="term" value="F:monooxygenase activity"/>
    <property type="evidence" value="ECO:0007669"/>
    <property type="project" value="UniProtKB-KW"/>
</dbReference>
<dbReference type="GO" id="GO:0005506">
    <property type="term" value="F:iron ion binding"/>
    <property type="evidence" value="ECO:0007669"/>
    <property type="project" value="InterPro"/>
</dbReference>
<keyword evidence="11" id="KW-1185">Reference proteome</keyword>
<name>A0A2P5C2X8_PARAD</name>
<comment type="cofactor">
    <cofactor evidence="1 8">
        <name>heme</name>
        <dbReference type="ChEBI" id="CHEBI:30413"/>
    </cofactor>
</comment>
<sequence>MEEGSMINTLVTVTRSNMINHDHHPHHEKSHIPSSFSSPLFPLQLGWGSTHHEAIFIFILIILMTIYIAILKALIKYLFMRNKPTHHDAKVQQFASPTLPPGPSPWPILGCVLEMWRSRSAPRWIHRLMKELGTDIACIRLGNTHVISVSSPEIAKEFLKTHDAVFASRPMTMATKIASRGYMTTALVPWGEQWKKMRRILVSDIFSRSRLTWLLHKRNQEADNLVRFIYNQSLSAANGGVVNVRTAAQQYSAGVLRRMMFDKRYFGEGRGDGGPGEEEEEHVRALFTLLSHIYAFSVSDYLPWLKWLDLDGHQRKVFEATKVINKYQDPIVNDRIRQWREGTRTEPEDLLDVFISLKGSDGNPLLSDEEIRAQITELFLAVVDNPYSAAEWALSEMLNQPEMLRRATEEVDRVVGSKDRLLQESDIPHLPYIVACAREAIRLHPVVPFNLPHVSNADCTVAGYFIPKGSNVLLSRIGLGRNPSIWDQPLRFDPDRHLPDGRRDLAEAELRFISFTTGRRGCVGAGLGTNMTVMLLGRLVQGFTWSVPQGMEKIDLSEGAESLYKATALYAHAKPRLNPSVYLSPL</sequence>
<dbReference type="SUPFAM" id="SSF48264">
    <property type="entry name" value="Cytochrome P450"/>
    <property type="match status" value="1"/>
</dbReference>
<evidence type="ECO:0000256" key="8">
    <source>
        <dbReference type="PIRSR" id="PIRSR602401-1"/>
    </source>
</evidence>
<dbReference type="AlphaFoldDB" id="A0A2P5C2X8"/>
<dbReference type="OrthoDB" id="2789670at2759"/>
<keyword evidence="9" id="KW-0812">Transmembrane</keyword>
<evidence type="ECO:0000256" key="7">
    <source>
        <dbReference type="ARBA" id="ARBA00023033"/>
    </source>
</evidence>
<keyword evidence="6 8" id="KW-0408">Iron</keyword>
<evidence type="ECO:0000256" key="6">
    <source>
        <dbReference type="ARBA" id="ARBA00023004"/>
    </source>
</evidence>
<dbReference type="InterPro" id="IPR002401">
    <property type="entry name" value="Cyt_P450_E_grp-I"/>
</dbReference>
<dbReference type="STRING" id="3476.A0A2P5C2X8"/>
<dbReference type="PRINTS" id="PR00463">
    <property type="entry name" value="EP450I"/>
</dbReference>
<evidence type="ECO:0000313" key="11">
    <source>
        <dbReference type="Proteomes" id="UP000237105"/>
    </source>
</evidence>
<keyword evidence="9" id="KW-0472">Membrane</keyword>
<accession>A0A2P5C2X8</accession>
<dbReference type="PANTHER" id="PTHR47944">
    <property type="entry name" value="CYTOCHROME P450 98A9"/>
    <property type="match status" value="1"/>
</dbReference>
<keyword evidence="7" id="KW-0503">Monooxygenase</keyword>
<evidence type="ECO:0000256" key="3">
    <source>
        <dbReference type="ARBA" id="ARBA00022617"/>
    </source>
</evidence>
<evidence type="ECO:0000256" key="1">
    <source>
        <dbReference type="ARBA" id="ARBA00001971"/>
    </source>
</evidence>
<keyword evidence="5" id="KW-0560">Oxidoreductase</keyword>
<evidence type="ECO:0000256" key="5">
    <source>
        <dbReference type="ARBA" id="ARBA00023002"/>
    </source>
</evidence>
<dbReference type="Proteomes" id="UP000237105">
    <property type="component" value="Unassembled WGS sequence"/>
</dbReference>
<organism evidence="10 11">
    <name type="scientific">Parasponia andersonii</name>
    <name type="common">Sponia andersonii</name>
    <dbReference type="NCBI Taxonomy" id="3476"/>
    <lineage>
        <taxon>Eukaryota</taxon>
        <taxon>Viridiplantae</taxon>
        <taxon>Streptophyta</taxon>
        <taxon>Embryophyta</taxon>
        <taxon>Tracheophyta</taxon>
        <taxon>Spermatophyta</taxon>
        <taxon>Magnoliopsida</taxon>
        <taxon>eudicotyledons</taxon>
        <taxon>Gunneridae</taxon>
        <taxon>Pentapetalae</taxon>
        <taxon>rosids</taxon>
        <taxon>fabids</taxon>
        <taxon>Rosales</taxon>
        <taxon>Cannabaceae</taxon>
        <taxon>Parasponia</taxon>
    </lineage>
</organism>
<evidence type="ECO:0000313" key="10">
    <source>
        <dbReference type="EMBL" id="PON55397.1"/>
    </source>
</evidence>
<dbReference type="InterPro" id="IPR001128">
    <property type="entry name" value="Cyt_P450"/>
</dbReference>
<evidence type="ECO:0000256" key="2">
    <source>
        <dbReference type="ARBA" id="ARBA00010617"/>
    </source>
</evidence>
<keyword evidence="4 8" id="KW-0479">Metal-binding</keyword>
<proteinExistence type="inferred from homology"/>
<comment type="caution">
    <text evidence="10">The sequence shown here is derived from an EMBL/GenBank/DDBJ whole genome shotgun (WGS) entry which is preliminary data.</text>
</comment>
<dbReference type="PANTHER" id="PTHR47944:SF19">
    <property type="entry name" value="CYTOCHROME P450 77A4"/>
    <property type="match status" value="1"/>
</dbReference>